<organism evidence="8 9">
    <name type="scientific">Aeoliella mucimassa</name>
    <dbReference type="NCBI Taxonomy" id="2527972"/>
    <lineage>
        <taxon>Bacteria</taxon>
        <taxon>Pseudomonadati</taxon>
        <taxon>Planctomycetota</taxon>
        <taxon>Planctomycetia</taxon>
        <taxon>Pirellulales</taxon>
        <taxon>Lacipirellulaceae</taxon>
        <taxon>Aeoliella</taxon>
    </lineage>
</organism>
<dbReference type="InterPro" id="IPR013525">
    <property type="entry name" value="ABC2_TM"/>
</dbReference>
<dbReference type="Pfam" id="PF12698">
    <property type="entry name" value="ABC2_membrane_3"/>
    <property type="match status" value="1"/>
</dbReference>
<dbReference type="InterPro" id="IPR051449">
    <property type="entry name" value="ABC-2_transporter_component"/>
</dbReference>
<keyword evidence="5 6" id="KW-0472">Membrane</keyword>
<dbReference type="KEGG" id="amuc:Pan181_07050"/>
<evidence type="ECO:0000256" key="3">
    <source>
        <dbReference type="ARBA" id="ARBA00022692"/>
    </source>
</evidence>
<evidence type="ECO:0000259" key="7">
    <source>
        <dbReference type="Pfam" id="PF12698"/>
    </source>
</evidence>
<accession>A0A518AIF9</accession>
<feature type="transmembrane region" description="Helical" evidence="6">
    <location>
        <begin position="410"/>
        <end position="432"/>
    </location>
</feature>
<gene>
    <name evidence="8" type="primary">ybhR_1</name>
    <name evidence="8" type="ORF">Pan181_07050</name>
</gene>
<keyword evidence="9" id="KW-1185">Reference proteome</keyword>
<dbReference type="AlphaFoldDB" id="A0A518AIF9"/>
<evidence type="ECO:0000256" key="4">
    <source>
        <dbReference type="ARBA" id="ARBA00022989"/>
    </source>
</evidence>
<keyword evidence="2" id="KW-1003">Cell membrane</keyword>
<dbReference type="GO" id="GO:0140359">
    <property type="term" value="F:ABC-type transporter activity"/>
    <property type="evidence" value="ECO:0007669"/>
    <property type="project" value="InterPro"/>
</dbReference>
<feature type="transmembrane region" description="Helical" evidence="6">
    <location>
        <begin position="251"/>
        <end position="268"/>
    </location>
</feature>
<dbReference type="EMBL" id="CP036278">
    <property type="protein sequence ID" value="QDU54523.1"/>
    <property type="molecule type" value="Genomic_DNA"/>
</dbReference>
<keyword evidence="3 6" id="KW-0812">Transmembrane</keyword>
<dbReference type="OrthoDB" id="266913at2"/>
<proteinExistence type="predicted"/>
<evidence type="ECO:0000256" key="1">
    <source>
        <dbReference type="ARBA" id="ARBA00004651"/>
    </source>
</evidence>
<evidence type="ECO:0000256" key="6">
    <source>
        <dbReference type="SAM" id="Phobius"/>
    </source>
</evidence>
<feature type="domain" description="ABC-2 type transporter transmembrane" evidence="7">
    <location>
        <begin position="23"/>
        <end position="428"/>
    </location>
</feature>
<reference evidence="8 9" key="1">
    <citation type="submission" date="2019-02" db="EMBL/GenBank/DDBJ databases">
        <title>Deep-cultivation of Planctomycetes and their phenomic and genomic characterization uncovers novel biology.</title>
        <authorList>
            <person name="Wiegand S."/>
            <person name="Jogler M."/>
            <person name="Boedeker C."/>
            <person name="Pinto D."/>
            <person name="Vollmers J."/>
            <person name="Rivas-Marin E."/>
            <person name="Kohn T."/>
            <person name="Peeters S.H."/>
            <person name="Heuer A."/>
            <person name="Rast P."/>
            <person name="Oberbeckmann S."/>
            <person name="Bunk B."/>
            <person name="Jeske O."/>
            <person name="Meyerdierks A."/>
            <person name="Storesund J.E."/>
            <person name="Kallscheuer N."/>
            <person name="Luecker S."/>
            <person name="Lage O.M."/>
            <person name="Pohl T."/>
            <person name="Merkel B.J."/>
            <person name="Hornburger P."/>
            <person name="Mueller R.-W."/>
            <person name="Bruemmer F."/>
            <person name="Labrenz M."/>
            <person name="Spormann A.M."/>
            <person name="Op den Camp H."/>
            <person name="Overmann J."/>
            <person name="Amann R."/>
            <person name="Jetten M.S.M."/>
            <person name="Mascher T."/>
            <person name="Medema M.H."/>
            <person name="Devos D.P."/>
            <person name="Kaster A.-K."/>
            <person name="Ovreas L."/>
            <person name="Rohde M."/>
            <person name="Galperin M.Y."/>
            <person name="Jogler C."/>
        </authorList>
    </citation>
    <scope>NUCLEOTIDE SEQUENCE [LARGE SCALE GENOMIC DNA]</scope>
    <source>
        <strain evidence="8 9">Pan181</strain>
    </source>
</reference>
<feature type="transmembrane region" description="Helical" evidence="6">
    <location>
        <begin position="322"/>
        <end position="346"/>
    </location>
</feature>
<dbReference type="GO" id="GO:0005886">
    <property type="term" value="C:plasma membrane"/>
    <property type="evidence" value="ECO:0007669"/>
    <property type="project" value="UniProtKB-SubCell"/>
</dbReference>
<dbReference type="Proteomes" id="UP000315750">
    <property type="component" value="Chromosome"/>
</dbReference>
<feature type="transmembrane region" description="Helical" evidence="6">
    <location>
        <begin position="358"/>
        <end position="377"/>
    </location>
</feature>
<dbReference type="Gene3D" id="3.40.1710.10">
    <property type="entry name" value="abc type-2 transporter like domain"/>
    <property type="match status" value="1"/>
</dbReference>
<dbReference type="PANTHER" id="PTHR30294:SF38">
    <property type="entry name" value="TRANSPORT PERMEASE PROTEIN"/>
    <property type="match status" value="1"/>
</dbReference>
<evidence type="ECO:0000256" key="2">
    <source>
        <dbReference type="ARBA" id="ARBA00022475"/>
    </source>
</evidence>
<feature type="transmembrane region" description="Helical" evidence="6">
    <location>
        <begin position="295"/>
        <end position="316"/>
    </location>
</feature>
<feature type="transmembrane region" description="Helical" evidence="6">
    <location>
        <begin position="20"/>
        <end position="43"/>
    </location>
</feature>
<keyword evidence="4 6" id="KW-1133">Transmembrane helix</keyword>
<evidence type="ECO:0000313" key="9">
    <source>
        <dbReference type="Proteomes" id="UP000315750"/>
    </source>
</evidence>
<comment type="subcellular location">
    <subcellularLocation>
        <location evidence="1">Cell membrane</location>
        <topology evidence="1">Multi-pass membrane protein</topology>
    </subcellularLocation>
</comment>
<evidence type="ECO:0000256" key="5">
    <source>
        <dbReference type="ARBA" id="ARBA00023136"/>
    </source>
</evidence>
<sequence>MHAIVTMALKDLKLLMRDRLGAFFIFVFPVLMGIFFGVVIGGLGGNSRGTMQVAMVDQDNTEASAKFIERLGANKSIELIATDLQDAQQQVRKGNYAAMIVLPEGFGDRAGALLGEPPTLQLGIDPSRVAEGAMLQGFVMQTMGTLISDRFDIPAQLQSWVTTTSERIAAAENLDPRGRRVSLDLLEQIDKLLTPAESATDSPNTEASSRGFKFEFAKIESIDVTREIDPSSVRGQLKKIRSRWDVSFPQAMMWGVLGCVAGFTISIARERTMGTMVRLSVAPVSTFQVLAGKGLACFLAAIGVIVMMTCLGLTLGMRPLSFASLAVASSCIAFCFVGIMMTLAVLGRTEQSAAGIGWACNLVMAMFGGCMVPVMFMPRFMQDFSGLSPIRWAILALEGAIWRQFTWSEMLTPCLVLITVGIAGILLGTALLRRQAKVAY</sequence>
<protein>
    <submittedName>
        <fullName evidence="8">Inner membrane transport permease YbhR</fullName>
    </submittedName>
</protein>
<dbReference type="PANTHER" id="PTHR30294">
    <property type="entry name" value="MEMBRANE COMPONENT OF ABC TRANSPORTER YHHJ-RELATED"/>
    <property type="match status" value="1"/>
</dbReference>
<evidence type="ECO:0000313" key="8">
    <source>
        <dbReference type="EMBL" id="QDU54523.1"/>
    </source>
</evidence>
<name>A0A518AIF9_9BACT</name>